<dbReference type="PROSITE" id="PS50157">
    <property type="entry name" value="ZINC_FINGER_C2H2_2"/>
    <property type="match status" value="2"/>
</dbReference>
<feature type="compositionally biased region" description="Basic and acidic residues" evidence="3">
    <location>
        <begin position="888"/>
        <end position="903"/>
    </location>
</feature>
<dbReference type="Pfam" id="PF00096">
    <property type="entry name" value="zf-C2H2"/>
    <property type="match status" value="2"/>
</dbReference>
<dbReference type="Pfam" id="PF24883">
    <property type="entry name" value="NPHP3_N"/>
    <property type="match status" value="1"/>
</dbReference>
<dbReference type="Proteomes" id="UP000799424">
    <property type="component" value="Unassembled WGS sequence"/>
</dbReference>
<dbReference type="Gene3D" id="3.30.160.60">
    <property type="entry name" value="Classic Zinc Finger"/>
    <property type="match status" value="2"/>
</dbReference>
<evidence type="ECO:0000256" key="3">
    <source>
        <dbReference type="SAM" id="MobiDB-lite"/>
    </source>
</evidence>
<reference evidence="6" key="1">
    <citation type="journal article" date="2020" name="Stud. Mycol.">
        <title>101 Dothideomycetes genomes: a test case for predicting lifestyles and emergence of pathogens.</title>
        <authorList>
            <person name="Haridas S."/>
            <person name="Albert R."/>
            <person name="Binder M."/>
            <person name="Bloem J."/>
            <person name="Labutti K."/>
            <person name="Salamov A."/>
            <person name="Andreopoulos B."/>
            <person name="Baker S."/>
            <person name="Barry K."/>
            <person name="Bills G."/>
            <person name="Bluhm B."/>
            <person name="Cannon C."/>
            <person name="Castanera R."/>
            <person name="Culley D."/>
            <person name="Daum C."/>
            <person name="Ezra D."/>
            <person name="Gonzalez J."/>
            <person name="Henrissat B."/>
            <person name="Kuo A."/>
            <person name="Liang C."/>
            <person name="Lipzen A."/>
            <person name="Lutzoni F."/>
            <person name="Magnuson J."/>
            <person name="Mondo S."/>
            <person name="Nolan M."/>
            <person name="Ohm R."/>
            <person name="Pangilinan J."/>
            <person name="Park H.-J."/>
            <person name="Ramirez L."/>
            <person name="Alfaro M."/>
            <person name="Sun H."/>
            <person name="Tritt A."/>
            <person name="Yoshinaga Y."/>
            <person name="Zwiers L.-H."/>
            <person name="Turgeon B."/>
            <person name="Goodwin S."/>
            <person name="Spatafora J."/>
            <person name="Crous P."/>
            <person name="Grigoriev I."/>
        </authorList>
    </citation>
    <scope>NUCLEOTIDE SEQUENCE</scope>
    <source>
        <strain evidence="6">CBS 113818</strain>
    </source>
</reference>
<dbReference type="PROSITE" id="PS50837">
    <property type="entry name" value="NACHT"/>
    <property type="match status" value="1"/>
</dbReference>
<dbReference type="OrthoDB" id="21416at2759"/>
<dbReference type="AlphaFoldDB" id="A0A6A7A2A5"/>
<feature type="region of interest" description="Disordered" evidence="3">
    <location>
        <begin position="849"/>
        <end position="868"/>
    </location>
</feature>
<organism evidence="6 7">
    <name type="scientific">Ophiobolus disseminans</name>
    <dbReference type="NCBI Taxonomy" id="1469910"/>
    <lineage>
        <taxon>Eukaryota</taxon>
        <taxon>Fungi</taxon>
        <taxon>Dikarya</taxon>
        <taxon>Ascomycota</taxon>
        <taxon>Pezizomycotina</taxon>
        <taxon>Dothideomycetes</taxon>
        <taxon>Pleosporomycetidae</taxon>
        <taxon>Pleosporales</taxon>
        <taxon>Pleosporineae</taxon>
        <taxon>Phaeosphaeriaceae</taxon>
        <taxon>Ophiobolus</taxon>
    </lineage>
</organism>
<evidence type="ECO:0008006" key="8">
    <source>
        <dbReference type="Google" id="ProtNLM"/>
    </source>
</evidence>
<feature type="region of interest" description="Disordered" evidence="3">
    <location>
        <begin position="884"/>
        <end position="907"/>
    </location>
</feature>
<evidence type="ECO:0000259" key="4">
    <source>
        <dbReference type="PROSITE" id="PS50157"/>
    </source>
</evidence>
<dbReference type="Gene3D" id="3.40.50.300">
    <property type="entry name" value="P-loop containing nucleotide triphosphate hydrolases"/>
    <property type="match status" value="1"/>
</dbReference>
<keyword evidence="2" id="KW-0862">Zinc</keyword>
<keyword evidence="1" id="KW-0677">Repeat</keyword>
<feature type="compositionally biased region" description="Basic and acidic residues" evidence="3">
    <location>
        <begin position="850"/>
        <end position="868"/>
    </location>
</feature>
<evidence type="ECO:0000313" key="7">
    <source>
        <dbReference type="Proteomes" id="UP000799424"/>
    </source>
</evidence>
<proteinExistence type="predicted"/>
<feature type="domain" description="C2H2-type" evidence="4">
    <location>
        <begin position="913"/>
        <end position="940"/>
    </location>
</feature>
<accession>A0A6A7A2A5</accession>
<gene>
    <name evidence="6" type="ORF">CC86DRAFT_290274</name>
</gene>
<keyword evidence="2" id="KW-0863">Zinc-finger</keyword>
<dbReference type="PROSITE" id="PS00028">
    <property type="entry name" value="ZINC_FINGER_C2H2_1"/>
    <property type="match status" value="2"/>
</dbReference>
<feature type="domain" description="NACHT" evidence="5">
    <location>
        <begin position="267"/>
        <end position="376"/>
    </location>
</feature>
<dbReference type="SUPFAM" id="SSF52540">
    <property type="entry name" value="P-loop containing nucleoside triphosphate hydrolases"/>
    <property type="match status" value="1"/>
</dbReference>
<dbReference type="SUPFAM" id="SSF57667">
    <property type="entry name" value="beta-beta-alpha zinc fingers"/>
    <property type="match status" value="1"/>
</dbReference>
<dbReference type="GO" id="GO:0008270">
    <property type="term" value="F:zinc ion binding"/>
    <property type="evidence" value="ECO:0007669"/>
    <property type="project" value="UniProtKB-KW"/>
</dbReference>
<sequence length="1017" mass="116832">MCPSLAAHILDFKEVLNRRNRLKFPTTTVADLKQYIINLQAKQHAERRQPGFKRLDLFLKRFEDFGELIKSLPGAMEFMGFVWVTACHPDAFSNLLDVYAQVGRSQPSLAMYKELFVIEPELTHILSVAYNDIVIVNKWLVIYFQQRLWPELFSTTWKRQKSRITRVMIRMTSRLDLVNSRANLAQFDFHLHETALQDEQLLATIESENLGRKQAVHAWLKPTDMEKEQDYLERTRSDYPHTCRWLLNDRTFKEWFDPQQTTTTLPKLLWMNGKPGSGKTVLASLVVQEARKLKPASTVLFFYFMQEDTDRHTFFSMARTFLMQILEQNPDTLDYFYSKCCGSGILLSSRALIEDLLKLALANCDSTYIVLDGLDQCVSRKERGEVVRWFRDVTEDLPPHMRHRFHCLFISQNDSARKDYRDLASITVDADKNEDDIEEFSKIQSKRLVAKLGISEKEASEIAVSVSASAEGMFLFAHLVWINLCGQSSIHALEEEMKSFPTDLDRLDKIYAQRMQAIMNKPVRAQREEALMLLGRLVCAKRSLKLHEVQTMISIDLDRRVVDFDRRHLRVHLVELCESLVDVREDGTIEWVHMTAKSAYLDVVAEELRLATLCINYLCLPSFRVPSSEESVLAGEYGLMEYAMIYWLRHLEAGLVSSISGYDDLRSDLAEALEILVEQHWNNPTADIRSISNHTRDMLETFRGCQSYLRIQTAVVLTDKELKHFGDTRPEQSALDFAGIVAAVRRSLEAVVQNNADPVTANNLELKYGIHLFRCPRFSCKHFTEGFSTPDERESHIERHQRPARCTDEHCRGSRIGFETQAQLERHLKEYHPDTTDRCHNFPTEEEINESLRETLPESEPEAEHEPEGLYDNGMAQLLAEADPAVDPAREEAAPLSTRPKDTSKRRKMKQSYECAHCGKEFNKKFNWQSHLASHGGDQRHICPNCGKACARSGDLARHMKLHNPDNAVTCGGILSNGQQWGCGRSFARVDILRSHHKSKQGRRCIAARDTGEQAGP</sequence>
<feature type="domain" description="C2H2-type" evidence="4">
    <location>
        <begin position="941"/>
        <end position="968"/>
    </location>
</feature>
<dbReference type="InterPro" id="IPR056884">
    <property type="entry name" value="NPHP3-like_N"/>
</dbReference>
<evidence type="ECO:0000259" key="5">
    <source>
        <dbReference type="PROSITE" id="PS50837"/>
    </source>
</evidence>
<dbReference type="EMBL" id="MU006224">
    <property type="protein sequence ID" value="KAF2827401.1"/>
    <property type="molecule type" value="Genomic_DNA"/>
</dbReference>
<dbReference type="InterPro" id="IPR013087">
    <property type="entry name" value="Znf_C2H2_type"/>
</dbReference>
<dbReference type="PANTHER" id="PTHR10039:SF17">
    <property type="entry name" value="FUNGAL STAND N-TERMINAL GOODBYE DOMAIN-CONTAINING PROTEIN-RELATED"/>
    <property type="match status" value="1"/>
</dbReference>
<evidence type="ECO:0000256" key="1">
    <source>
        <dbReference type="ARBA" id="ARBA00022737"/>
    </source>
</evidence>
<evidence type="ECO:0000313" key="6">
    <source>
        <dbReference type="EMBL" id="KAF2827401.1"/>
    </source>
</evidence>
<dbReference type="PANTHER" id="PTHR10039">
    <property type="entry name" value="AMELOGENIN"/>
    <property type="match status" value="1"/>
</dbReference>
<dbReference type="InterPro" id="IPR036236">
    <property type="entry name" value="Znf_C2H2_sf"/>
</dbReference>
<dbReference type="SMART" id="SM00355">
    <property type="entry name" value="ZnF_C2H2"/>
    <property type="match status" value="4"/>
</dbReference>
<dbReference type="InterPro" id="IPR027417">
    <property type="entry name" value="P-loop_NTPase"/>
</dbReference>
<name>A0A6A7A2A5_9PLEO</name>
<evidence type="ECO:0000256" key="2">
    <source>
        <dbReference type="PROSITE-ProRule" id="PRU00042"/>
    </source>
</evidence>
<dbReference type="InterPro" id="IPR007111">
    <property type="entry name" value="NACHT_NTPase"/>
</dbReference>
<keyword evidence="7" id="KW-1185">Reference proteome</keyword>
<protein>
    <recommendedName>
        <fullName evidence="8">C2H2 domain-containing protein</fullName>
    </recommendedName>
</protein>
<keyword evidence="2" id="KW-0479">Metal-binding</keyword>